<feature type="region of interest" description="Disordered" evidence="4">
    <location>
        <begin position="73"/>
        <end position="94"/>
    </location>
</feature>
<dbReference type="InterPro" id="IPR014100">
    <property type="entry name" value="GTP-bd_Obg/CgtA"/>
</dbReference>
<organism evidence="7">
    <name type="scientific">Micromonas pusilla</name>
    <name type="common">Picoplanktonic green alga</name>
    <name type="synonym">Chromulina pusilla</name>
    <dbReference type="NCBI Taxonomy" id="38833"/>
    <lineage>
        <taxon>Eukaryota</taxon>
        <taxon>Viridiplantae</taxon>
        <taxon>Chlorophyta</taxon>
        <taxon>Mamiellophyceae</taxon>
        <taxon>Mamiellales</taxon>
        <taxon>Mamiellaceae</taxon>
        <taxon>Micromonas</taxon>
    </lineage>
</organism>
<dbReference type="PANTHER" id="PTHR11702:SF31">
    <property type="entry name" value="MITOCHONDRIAL RIBOSOME-ASSOCIATED GTPASE 2"/>
    <property type="match status" value="1"/>
</dbReference>
<protein>
    <submittedName>
        <fullName evidence="7">Uncharacterized protein</fullName>
    </submittedName>
</protein>
<dbReference type="InterPro" id="IPR006073">
    <property type="entry name" value="GTP-bd"/>
</dbReference>
<dbReference type="PRINTS" id="PR00326">
    <property type="entry name" value="GTP1OBG"/>
</dbReference>
<reference evidence="7" key="1">
    <citation type="submission" date="2021-01" db="EMBL/GenBank/DDBJ databases">
        <authorList>
            <person name="Corre E."/>
            <person name="Pelletier E."/>
            <person name="Niang G."/>
            <person name="Scheremetjew M."/>
            <person name="Finn R."/>
            <person name="Kale V."/>
            <person name="Holt S."/>
            <person name="Cochrane G."/>
            <person name="Meng A."/>
            <person name="Brown T."/>
            <person name="Cohen L."/>
        </authorList>
    </citation>
    <scope>NUCLEOTIDE SEQUENCE</scope>
    <source>
        <strain evidence="7">CCAC1681</strain>
    </source>
</reference>
<dbReference type="CDD" id="cd01898">
    <property type="entry name" value="Obg"/>
    <property type="match status" value="1"/>
</dbReference>
<feature type="domain" description="Obg" evidence="6">
    <location>
        <begin position="52"/>
        <end position="268"/>
    </location>
</feature>
<dbReference type="GO" id="GO:0042254">
    <property type="term" value="P:ribosome biogenesis"/>
    <property type="evidence" value="ECO:0007669"/>
    <property type="project" value="UniProtKB-UniRule"/>
</dbReference>
<dbReference type="InterPro" id="IPR036726">
    <property type="entry name" value="GTP1_OBG_dom_sf"/>
</dbReference>
<name>A0A7S0GVR3_MICPS</name>
<evidence type="ECO:0000256" key="4">
    <source>
        <dbReference type="SAM" id="MobiDB-lite"/>
    </source>
</evidence>
<dbReference type="SUPFAM" id="SSF82051">
    <property type="entry name" value="Obg GTP-binding protein N-terminal domain"/>
    <property type="match status" value="1"/>
</dbReference>
<evidence type="ECO:0000256" key="3">
    <source>
        <dbReference type="ARBA" id="ARBA00023134"/>
    </source>
</evidence>
<evidence type="ECO:0000259" key="5">
    <source>
        <dbReference type="PROSITE" id="PS51710"/>
    </source>
</evidence>
<evidence type="ECO:0000256" key="1">
    <source>
        <dbReference type="ARBA" id="ARBA00007699"/>
    </source>
</evidence>
<gene>
    <name evidence="7" type="ORF">MSP1401_LOCUS6033</name>
</gene>
<dbReference type="PROSITE" id="PS51710">
    <property type="entry name" value="G_OBG"/>
    <property type="match status" value="1"/>
</dbReference>
<dbReference type="InterPro" id="IPR027417">
    <property type="entry name" value="P-loop_NTPase"/>
</dbReference>
<dbReference type="GO" id="GO:0000287">
    <property type="term" value="F:magnesium ion binding"/>
    <property type="evidence" value="ECO:0007669"/>
    <property type="project" value="InterPro"/>
</dbReference>
<dbReference type="Pfam" id="PF01926">
    <property type="entry name" value="MMR_HSR1"/>
    <property type="match status" value="1"/>
</dbReference>
<evidence type="ECO:0000259" key="6">
    <source>
        <dbReference type="PROSITE" id="PS51883"/>
    </source>
</evidence>
<feature type="region of interest" description="Disordered" evidence="4">
    <location>
        <begin position="227"/>
        <end position="251"/>
    </location>
</feature>
<keyword evidence="3" id="KW-0342">GTP-binding</keyword>
<proteinExistence type="inferred from homology"/>
<keyword evidence="2" id="KW-0547">Nucleotide-binding</keyword>
<dbReference type="InterPro" id="IPR031167">
    <property type="entry name" value="G_OBG"/>
</dbReference>
<dbReference type="InterPro" id="IPR006169">
    <property type="entry name" value="GTP1_OBG_dom"/>
</dbReference>
<feature type="domain" description="OBG-type G" evidence="5">
    <location>
        <begin position="269"/>
        <end position="442"/>
    </location>
</feature>
<dbReference type="EMBL" id="HBEN01007375">
    <property type="protein sequence ID" value="CAD8439933.1"/>
    <property type="molecule type" value="Transcribed_RNA"/>
</dbReference>
<dbReference type="PIRSF" id="PIRSF002401">
    <property type="entry name" value="GTP_bd_Obg/CgtA"/>
    <property type="match status" value="1"/>
</dbReference>
<dbReference type="InterPro" id="IPR045086">
    <property type="entry name" value="OBG_GTPase"/>
</dbReference>
<dbReference type="Gene3D" id="2.70.210.12">
    <property type="entry name" value="GTP1/OBG domain"/>
    <property type="match status" value="1"/>
</dbReference>
<dbReference type="GO" id="GO:0005525">
    <property type="term" value="F:GTP binding"/>
    <property type="evidence" value="ECO:0007669"/>
    <property type="project" value="UniProtKB-KW"/>
</dbReference>
<dbReference type="Gene3D" id="3.40.50.300">
    <property type="entry name" value="P-loop containing nucleotide triphosphate hydrolases"/>
    <property type="match status" value="1"/>
</dbReference>
<dbReference type="PROSITE" id="PS51883">
    <property type="entry name" value="OBG"/>
    <property type="match status" value="1"/>
</dbReference>
<dbReference type="AlphaFoldDB" id="A0A7S0GVR3"/>
<evidence type="ECO:0000313" key="7">
    <source>
        <dbReference type="EMBL" id="CAD8439933.1"/>
    </source>
</evidence>
<dbReference type="GO" id="GO:0003924">
    <property type="term" value="F:GTPase activity"/>
    <property type="evidence" value="ECO:0007669"/>
    <property type="project" value="InterPro"/>
</dbReference>
<comment type="similarity">
    <text evidence="1">Belongs to the TRAFAC class OBG-HflX-like GTPase superfamily. OBG GTPase family.</text>
</comment>
<dbReference type="PANTHER" id="PTHR11702">
    <property type="entry name" value="DEVELOPMENTALLY REGULATED GTP-BINDING PROTEIN-RELATED"/>
    <property type="match status" value="1"/>
</dbReference>
<dbReference type="Pfam" id="PF01018">
    <property type="entry name" value="GTP1_OBG"/>
    <property type="match status" value="2"/>
</dbReference>
<dbReference type="GO" id="GO:0005739">
    <property type="term" value="C:mitochondrion"/>
    <property type="evidence" value="ECO:0007669"/>
    <property type="project" value="TreeGrafter"/>
</dbReference>
<sequence length="455" mass="48377">MACLREVARRYSPLVRCPTTWRGLASCTSTLTEAATDVWGVEYTADDERKDKAFVDRRRVVITAGNGGSGAVSFMKDGGAKRRRGADGGNGGNGGDVWIEASRHVKGLGDLPFRIAAGNGGRGAAQGTQGKRGDEINIKVPVGTVVWKEVVDEVEKDDVRIDAGDIDFSKWGTSEPVSNFDGDDMDDGVGDEAELIPAPNMGDRPRGIYKGTWDVLVDLDEHGSRLRLAKGGRGGKGNKSKPTGKLAGTRDLGTEGEKLTVVLELKSVADIGLVGFPNAGKSTLLRAISGAQPKVAGYAFTTMQPQLGAVTTDGGISSITVADIPGLIEGAHKNRGLGHNFLRHIERCAAFIYVVDLSAGLGNRPGIRPWKALEVLKAELEAYLPGLSNRPAIVVGTKTDIEHTSRAAEALRRKTHLPVVTVCANKARGIDVLLAVAEKTLRDTAKKREEISEEP</sequence>
<accession>A0A7S0GVR3</accession>
<evidence type="ECO:0000256" key="2">
    <source>
        <dbReference type="ARBA" id="ARBA00022741"/>
    </source>
</evidence>
<dbReference type="SUPFAM" id="SSF52540">
    <property type="entry name" value="P-loop containing nucleoside triphosphate hydrolases"/>
    <property type="match status" value="1"/>
</dbReference>